<evidence type="ECO:0000313" key="4">
    <source>
        <dbReference type="EMBL" id="GEU85768.1"/>
    </source>
</evidence>
<name>A0A6L2NHQ7_TANCI</name>
<dbReference type="InterPro" id="IPR043502">
    <property type="entry name" value="DNA/RNA_pol_sf"/>
</dbReference>
<dbReference type="AlphaFoldDB" id="A0A6L2NHQ7"/>
<sequence>MLRTSMKLKEQLAYYHSWKKYSLCSTLVSVNRKLSRICDLYAAKSRLNLVEHTSLDKRSGNCYSPTLGRPKEVVDEKCCLGNAIKKLKEELWNHVMIEADVDKTSRRKPEIVEDHESERAKTQRHPYCTLVLWCVSSRFIGFTPFCKVKFHIDLIPGAMPVAKSPYRLAPTEMQELPNHLKEITFQTLKDRLCDALILALPEGTDDFVVYCDATKQGFGCVLMQRNKVIAYISRHLKIHEKNYTTHDLELGAVAKILEAQSEASKVINTLAKRVRGFEKQLEGKEDNIFYFVKRIRVLAYGNLRTLIMNEAHTTKYFVHPGADKMYYDLRDLYWWPGMKNDISMYVIVDRLTKPAYFLAVCEDYKKEKLARLYINEIVARHGVLVSMSSYRDNYNTSRFCQSLQKALGTRLDLSITYHPETNGQNHRKKSLEYNVDDKILLKVSPRKGVVRFGKRGKLSSRYVGPFEIVEPVGPVAYQLGLP</sequence>
<evidence type="ECO:0000259" key="1">
    <source>
        <dbReference type="Pfam" id="PF17919"/>
    </source>
</evidence>
<dbReference type="Pfam" id="PF24626">
    <property type="entry name" value="SH3_Tf2-1"/>
    <property type="match status" value="1"/>
</dbReference>
<evidence type="ECO:0000259" key="2">
    <source>
        <dbReference type="Pfam" id="PF17921"/>
    </source>
</evidence>
<evidence type="ECO:0008006" key="5">
    <source>
        <dbReference type="Google" id="ProtNLM"/>
    </source>
</evidence>
<gene>
    <name evidence="4" type="ORF">Tci_057746</name>
</gene>
<protein>
    <recommendedName>
        <fullName evidence="5">Reverse transcriptase domain-containing protein</fullName>
    </recommendedName>
</protein>
<feature type="domain" description="Reverse transcriptase/retrotransposon-derived protein RNase H-like" evidence="1">
    <location>
        <begin position="182"/>
        <end position="259"/>
    </location>
</feature>
<dbReference type="InterPro" id="IPR041577">
    <property type="entry name" value="RT_RNaseH_2"/>
</dbReference>
<dbReference type="PANTHER" id="PTHR34072">
    <property type="entry name" value="ENZYMATIC POLYPROTEIN-RELATED"/>
    <property type="match status" value="1"/>
</dbReference>
<dbReference type="SUPFAM" id="SSF56672">
    <property type="entry name" value="DNA/RNA polymerases"/>
    <property type="match status" value="1"/>
</dbReference>
<accession>A0A6L2NHQ7</accession>
<dbReference type="Pfam" id="PF17921">
    <property type="entry name" value="Integrase_H2C2"/>
    <property type="match status" value="1"/>
</dbReference>
<comment type="caution">
    <text evidence="4">The sequence shown here is derived from an EMBL/GenBank/DDBJ whole genome shotgun (WGS) entry which is preliminary data.</text>
</comment>
<evidence type="ECO:0000259" key="3">
    <source>
        <dbReference type="Pfam" id="PF24626"/>
    </source>
</evidence>
<dbReference type="InterPro" id="IPR041588">
    <property type="entry name" value="Integrase_H2C2"/>
</dbReference>
<organism evidence="4">
    <name type="scientific">Tanacetum cinerariifolium</name>
    <name type="common">Dalmatian daisy</name>
    <name type="synonym">Chrysanthemum cinerariifolium</name>
    <dbReference type="NCBI Taxonomy" id="118510"/>
    <lineage>
        <taxon>Eukaryota</taxon>
        <taxon>Viridiplantae</taxon>
        <taxon>Streptophyta</taxon>
        <taxon>Embryophyta</taxon>
        <taxon>Tracheophyta</taxon>
        <taxon>Spermatophyta</taxon>
        <taxon>Magnoliopsida</taxon>
        <taxon>eudicotyledons</taxon>
        <taxon>Gunneridae</taxon>
        <taxon>Pentapetalae</taxon>
        <taxon>asterids</taxon>
        <taxon>campanulids</taxon>
        <taxon>Asterales</taxon>
        <taxon>Asteraceae</taxon>
        <taxon>Asteroideae</taxon>
        <taxon>Anthemideae</taxon>
        <taxon>Anthemidinae</taxon>
        <taxon>Tanacetum</taxon>
    </lineage>
</organism>
<proteinExistence type="predicted"/>
<feature type="domain" description="Tf2-1-like SH3-like" evidence="3">
    <location>
        <begin position="437"/>
        <end position="482"/>
    </location>
</feature>
<dbReference type="EMBL" id="BKCJ010009176">
    <property type="protein sequence ID" value="GEU85768.1"/>
    <property type="molecule type" value="Genomic_DNA"/>
</dbReference>
<reference evidence="4" key="1">
    <citation type="journal article" date="2019" name="Sci. Rep.">
        <title>Draft genome of Tanacetum cinerariifolium, the natural source of mosquito coil.</title>
        <authorList>
            <person name="Yamashiro T."/>
            <person name="Shiraishi A."/>
            <person name="Satake H."/>
            <person name="Nakayama K."/>
        </authorList>
    </citation>
    <scope>NUCLEOTIDE SEQUENCE</scope>
</reference>
<feature type="domain" description="Integrase zinc-binding" evidence="2">
    <location>
        <begin position="302"/>
        <end position="346"/>
    </location>
</feature>
<dbReference type="Pfam" id="PF17919">
    <property type="entry name" value="RT_RNaseH_2"/>
    <property type="match status" value="1"/>
</dbReference>
<dbReference type="PANTHER" id="PTHR34072:SF52">
    <property type="entry name" value="RIBONUCLEASE H"/>
    <property type="match status" value="1"/>
</dbReference>
<dbReference type="InterPro" id="IPR056924">
    <property type="entry name" value="SH3_Tf2-1"/>
</dbReference>
<dbReference type="InterPro" id="IPR012337">
    <property type="entry name" value="RNaseH-like_sf"/>
</dbReference>
<dbReference type="SUPFAM" id="SSF53098">
    <property type="entry name" value="Ribonuclease H-like"/>
    <property type="match status" value="1"/>
</dbReference>
<dbReference type="Gene3D" id="1.10.340.70">
    <property type="match status" value="1"/>
</dbReference>